<evidence type="ECO:0000259" key="5">
    <source>
        <dbReference type="Pfam" id="PF04548"/>
    </source>
</evidence>
<proteinExistence type="inferred from homology"/>
<protein>
    <recommendedName>
        <fullName evidence="5">AIG1-type G domain-containing protein</fullName>
    </recommendedName>
</protein>
<evidence type="ECO:0000256" key="1">
    <source>
        <dbReference type="ARBA" id="ARBA00008535"/>
    </source>
</evidence>
<dbReference type="Proteomes" id="UP000683360">
    <property type="component" value="Unassembled WGS sequence"/>
</dbReference>
<keyword evidence="2" id="KW-0547">Nucleotide-binding</keyword>
<evidence type="ECO:0000256" key="2">
    <source>
        <dbReference type="ARBA" id="ARBA00022741"/>
    </source>
</evidence>
<dbReference type="InterPro" id="IPR006703">
    <property type="entry name" value="G_AIG1"/>
</dbReference>
<dbReference type="Gene3D" id="3.40.50.300">
    <property type="entry name" value="P-loop containing nucleotide triphosphate hydrolases"/>
    <property type="match status" value="2"/>
</dbReference>
<name>A0A8S3QP54_MYTED</name>
<sequence length="205" mass="23961">MTPEDHLETGLSSKHNAKVFGGKRAPTAFTVDDEIRIVLIGKTGVGKSETGNSILGKDKFEAQDYATSVTKDLITELMGKRKKQVEKLFKMIDETLSKNGGTFYTNEMYQETERKIKEAIDMEREEEEKRARDEEEKLRQQIENEKLKEHKEKLEEGMIKLQKQHEAEKQRQEEEIRRQIRDKNQKSYRIVEDLIVEVKKFLAIS</sequence>
<dbReference type="PANTHER" id="PTHR10903:SF184">
    <property type="entry name" value="GTP-BINDING PROTEIN A"/>
    <property type="match status" value="1"/>
</dbReference>
<accession>A0A8S3QP54</accession>
<dbReference type="Pfam" id="PF04548">
    <property type="entry name" value="AIG1"/>
    <property type="match status" value="1"/>
</dbReference>
<dbReference type="OrthoDB" id="8954335at2759"/>
<keyword evidence="4" id="KW-0175">Coiled coil</keyword>
<dbReference type="SUPFAM" id="SSF52540">
    <property type="entry name" value="P-loop containing nucleoside triphosphate hydrolases"/>
    <property type="match status" value="1"/>
</dbReference>
<comment type="caution">
    <text evidence="6">The sequence shown here is derived from an EMBL/GenBank/DDBJ whole genome shotgun (WGS) entry which is preliminary data.</text>
</comment>
<evidence type="ECO:0000256" key="3">
    <source>
        <dbReference type="ARBA" id="ARBA00023134"/>
    </source>
</evidence>
<feature type="coiled-coil region" evidence="4">
    <location>
        <begin position="109"/>
        <end position="186"/>
    </location>
</feature>
<dbReference type="InterPro" id="IPR045058">
    <property type="entry name" value="GIMA/IAN/Toc"/>
</dbReference>
<evidence type="ECO:0000256" key="4">
    <source>
        <dbReference type="SAM" id="Coils"/>
    </source>
</evidence>
<feature type="domain" description="AIG1-type G" evidence="5">
    <location>
        <begin position="36"/>
        <end position="72"/>
    </location>
</feature>
<dbReference type="AlphaFoldDB" id="A0A8S3QP54"/>
<keyword evidence="7" id="KW-1185">Reference proteome</keyword>
<evidence type="ECO:0000313" key="6">
    <source>
        <dbReference type="EMBL" id="CAG2195306.1"/>
    </source>
</evidence>
<keyword evidence="3" id="KW-0342">GTP-binding</keyword>
<dbReference type="PANTHER" id="PTHR10903">
    <property type="entry name" value="GTPASE, IMAP FAMILY MEMBER-RELATED"/>
    <property type="match status" value="1"/>
</dbReference>
<evidence type="ECO:0000313" key="7">
    <source>
        <dbReference type="Proteomes" id="UP000683360"/>
    </source>
</evidence>
<dbReference type="GO" id="GO:0005525">
    <property type="term" value="F:GTP binding"/>
    <property type="evidence" value="ECO:0007669"/>
    <property type="project" value="UniProtKB-KW"/>
</dbReference>
<dbReference type="EMBL" id="CAJPWZ010000515">
    <property type="protein sequence ID" value="CAG2195306.1"/>
    <property type="molecule type" value="Genomic_DNA"/>
</dbReference>
<reference evidence="6" key="1">
    <citation type="submission" date="2021-03" db="EMBL/GenBank/DDBJ databases">
        <authorList>
            <person name="Bekaert M."/>
        </authorList>
    </citation>
    <scope>NUCLEOTIDE SEQUENCE</scope>
</reference>
<dbReference type="InterPro" id="IPR027417">
    <property type="entry name" value="P-loop_NTPase"/>
</dbReference>
<organism evidence="6 7">
    <name type="scientific">Mytilus edulis</name>
    <name type="common">Blue mussel</name>
    <dbReference type="NCBI Taxonomy" id="6550"/>
    <lineage>
        <taxon>Eukaryota</taxon>
        <taxon>Metazoa</taxon>
        <taxon>Spiralia</taxon>
        <taxon>Lophotrochozoa</taxon>
        <taxon>Mollusca</taxon>
        <taxon>Bivalvia</taxon>
        <taxon>Autobranchia</taxon>
        <taxon>Pteriomorphia</taxon>
        <taxon>Mytilida</taxon>
        <taxon>Mytiloidea</taxon>
        <taxon>Mytilidae</taxon>
        <taxon>Mytilinae</taxon>
        <taxon>Mytilus</taxon>
    </lineage>
</organism>
<gene>
    <name evidence="6" type="ORF">MEDL_10300</name>
</gene>
<comment type="similarity">
    <text evidence="1">Belongs to the TRAFAC class TrmE-Era-EngA-EngB-Septin-like GTPase superfamily. AIG1/Toc34/Toc159-like paraseptin GTPase family. IAN subfamily.</text>
</comment>